<evidence type="ECO:0000256" key="1">
    <source>
        <dbReference type="SAM" id="Phobius"/>
    </source>
</evidence>
<reference evidence="2 3" key="1">
    <citation type="submission" date="2020-07" db="EMBL/GenBank/DDBJ databases">
        <title>Genome sequence of Lactobacillus reuteri CNEI-KCA3 isolated from the faeces of a reared-broiler chicken, South-East Nigeria, reveals presence of CRISPR arrays.</title>
        <authorList>
            <person name="Anukam K.C."/>
            <person name="Ibezim C.N."/>
            <person name="BeecK W.V."/>
            <person name="Allonsius C."/>
            <person name="Broek M.D."/>
            <person name="Tuyaerts I."/>
            <person name="Attama A."/>
            <person name="Esimone C.O."/>
            <person name="Lebeer S."/>
        </authorList>
    </citation>
    <scope>NUCLEOTIDE SEQUENCE [LARGE SCALE GENOMIC DNA]</scope>
    <source>
        <strain evidence="2 3">CNEI-KCA3</strain>
    </source>
</reference>
<dbReference type="EMBL" id="CP059275">
    <property type="protein sequence ID" value="QLQ61965.1"/>
    <property type="molecule type" value="Genomic_DNA"/>
</dbReference>
<protein>
    <recommendedName>
        <fullName evidence="4">DUF3953 domain-containing protein</fullName>
    </recommendedName>
</protein>
<dbReference type="AlphaFoldDB" id="A0A7L6BIL0"/>
<proteinExistence type="predicted"/>
<evidence type="ECO:0000313" key="2">
    <source>
        <dbReference type="EMBL" id="QLQ61965.1"/>
    </source>
</evidence>
<keyword evidence="1" id="KW-0812">Transmembrane</keyword>
<dbReference type="RefSeq" id="WP_181462613.1">
    <property type="nucleotide sequence ID" value="NZ_CP059275.1"/>
</dbReference>
<feature type="transmembrane region" description="Helical" evidence="1">
    <location>
        <begin position="7"/>
        <end position="24"/>
    </location>
</feature>
<organism evidence="2 3">
    <name type="scientific">Limosilactobacillus reuteri</name>
    <name type="common">Lactobacillus reuteri</name>
    <dbReference type="NCBI Taxonomy" id="1598"/>
    <lineage>
        <taxon>Bacteria</taxon>
        <taxon>Bacillati</taxon>
        <taxon>Bacillota</taxon>
        <taxon>Bacilli</taxon>
        <taxon>Lactobacillales</taxon>
        <taxon>Lactobacillaceae</taxon>
        <taxon>Limosilactobacillus</taxon>
    </lineage>
</organism>
<evidence type="ECO:0008006" key="4">
    <source>
        <dbReference type="Google" id="ProtNLM"/>
    </source>
</evidence>
<name>A0A7L6BIL0_LIMRT</name>
<sequence>MQKSTITLIWTITAVVLILFSSFFIHKENIAPVINIIGCLILVREFTQNFGKGSKKVIFWGYIGIAACLVAVFIDLILLAF</sequence>
<feature type="transmembrane region" description="Helical" evidence="1">
    <location>
        <begin position="59"/>
        <end position="80"/>
    </location>
</feature>
<accession>A0A7L6BIL0</accession>
<gene>
    <name evidence="2" type="ORF">HHK02_01120</name>
</gene>
<keyword evidence="1" id="KW-0472">Membrane</keyword>
<dbReference type="Proteomes" id="UP000510868">
    <property type="component" value="Chromosome"/>
</dbReference>
<evidence type="ECO:0000313" key="3">
    <source>
        <dbReference type="Proteomes" id="UP000510868"/>
    </source>
</evidence>
<keyword evidence="1" id="KW-1133">Transmembrane helix</keyword>